<evidence type="ECO:0000313" key="3">
    <source>
        <dbReference type="EMBL" id="EGD60002.1"/>
    </source>
</evidence>
<sequence>MTAIVSVIIPAFNAAPTIARTIASAQRQTVSDIEILVIDDGSTDATRSLAEQAAREDSRIKVLSQANAGVCAARNRALAEASSAFMAPLDADDIWHAEKLERQLSAIRAAPAGTGLVYNWYRRIDDNDRVVPVSPSPRISGQVLHRHLEWNFISNGSNILVPAELARSVGYAQPIPGAGQQGAEDYLFQLRLARTHRFACVPAWLTGYRLSRGGLSTGVERMLRAHLAMYAIMRHELATEYPSALPVIARRRAELLVELARNRLRRGKVLPAIGHLGAAFASSPRAAIEAVLREFSALRSRMTEPHNEQARPFHDYAPDEPDGAWRTRRSDRLLSWLESLDSTGT</sequence>
<dbReference type="STRING" id="983920.Y88_1876"/>
<dbReference type="InterPro" id="IPR050834">
    <property type="entry name" value="Glycosyltransf_2"/>
</dbReference>
<dbReference type="PANTHER" id="PTHR43685:SF2">
    <property type="entry name" value="GLYCOSYLTRANSFERASE 2-LIKE DOMAIN-CONTAINING PROTEIN"/>
    <property type="match status" value="1"/>
</dbReference>
<dbReference type="PANTHER" id="PTHR43685">
    <property type="entry name" value="GLYCOSYLTRANSFERASE"/>
    <property type="match status" value="1"/>
</dbReference>
<dbReference type="RefSeq" id="WP_008068870.1">
    <property type="nucleotide sequence ID" value="NZ_AQWK01000005.1"/>
</dbReference>
<dbReference type="AlphaFoldDB" id="F1Z537"/>
<evidence type="ECO:0000256" key="1">
    <source>
        <dbReference type="SAM" id="MobiDB-lite"/>
    </source>
</evidence>
<protein>
    <submittedName>
        <fullName evidence="3">Glycosyltransferase</fullName>
    </submittedName>
</protein>
<evidence type="ECO:0000313" key="4">
    <source>
        <dbReference type="Proteomes" id="UP000004728"/>
    </source>
</evidence>
<dbReference type="InterPro" id="IPR001173">
    <property type="entry name" value="Glyco_trans_2-like"/>
</dbReference>
<dbReference type="Gene3D" id="3.90.550.10">
    <property type="entry name" value="Spore Coat Polysaccharide Biosynthesis Protein SpsA, Chain A"/>
    <property type="match status" value="1"/>
</dbReference>
<dbReference type="eggNOG" id="COG0463">
    <property type="taxonomic scope" value="Bacteria"/>
</dbReference>
<dbReference type="CDD" id="cd00761">
    <property type="entry name" value="Glyco_tranf_GTA_type"/>
    <property type="match status" value="1"/>
</dbReference>
<dbReference type="InParanoid" id="F1Z537"/>
<gene>
    <name evidence="3" type="ORF">Y88_1876</name>
</gene>
<keyword evidence="4" id="KW-1185">Reference proteome</keyword>
<comment type="caution">
    <text evidence="3">The sequence shown here is derived from an EMBL/GenBank/DDBJ whole genome shotgun (WGS) entry which is preliminary data.</text>
</comment>
<feature type="region of interest" description="Disordered" evidence="1">
    <location>
        <begin position="303"/>
        <end position="322"/>
    </location>
</feature>
<dbReference type="OrthoDB" id="9807795at2"/>
<reference evidence="3 4" key="1">
    <citation type="journal article" date="2012" name="J. Bacteriol.">
        <title>Draft Genome Sequence of Novosphingobium nitrogenifigens Y88T.</title>
        <authorList>
            <person name="Strabala T.J."/>
            <person name="Macdonald L."/>
            <person name="Liu V."/>
            <person name="Smit A.M."/>
        </authorList>
    </citation>
    <scope>NUCLEOTIDE SEQUENCE [LARGE SCALE GENOMIC DNA]</scope>
    <source>
        <strain evidence="3 4">DSM 19370</strain>
    </source>
</reference>
<name>F1Z537_9SPHN</name>
<feature type="domain" description="Glycosyltransferase 2-like" evidence="2">
    <location>
        <begin position="6"/>
        <end position="135"/>
    </location>
</feature>
<dbReference type="EMBL" id="AEWJ01000023">
    <property type="protein sequence ID" value="EGD60002.1"/>
    <property type="molecule type" value="Genomic_DNA"/>
</dbReference>
<evidence type="ECO:0000259" key="2">
    <source>
        <dbReference type="Pfam" id="PF00535"/>
    </source>
</evidence>
<keyword evidence="3" id="KW-0808">Transferase</keyword>
<dbReference type="SUPFAM" id="SSF53448">
    <property type="entry name" value="Nucleotide-diphospho-sugar transferases"/>
    <property type="match status" value="1"/>
</dbReference>
<dbReference type="InterPro" id="IPR029044">
    <property type="entry name" value="Nucleotide-diphossugar_trans"/>
</dbReference>
<organism evidence="3 4">
    <name type="scientific">Novosphingobium nitrogenifigens DSM 19370</name>
    <dbReference type="NCBI Taxonomy" id="983920"/>
    <lineage>
        <taxon>Bacteria</taxon>
        <taxon>Pseudomonadati</taxon>
        <taxon>Pseudomonadota</taxon>
        <taxon>Alphaproteobacteria</taxon>
        <taxon>Sphingomonadales</taxon>
        <taxon>Sphingomonadaceae</taxon>
        <taxon>Novosphingobium</taxon>
    </lineage>
</organism>
<dbReference type="HOGENOM" id="CLU_025996_0_0_5"/>
<dbReference type="Pfam" id="PF00535">
    <property type="entry name" value="Glycos_transf_2"/>
    <property type="match status" value="1"/>
</dbReference>
<proteinExistence type="predicted"/>
<dbReference type="GO" id="GO:0016740">
    <property type="term" value="F:transferase activity"/>
    <property type="evidence" value="ECO:0007669"/>
    <property type="project" value="UniProtKB-KW"/>
</dbReference>
<accession>F1Z537</accession>
<dbReference type="Proteomes" id="UP000004728">
    <property type="component" value="Unassembled WGS sequence"/>
</dbReference>